<name>A0AAV7E0S1_ARIFI</name>
<evidence type="ECO:0000313" key="3">
    <source>
        <dbReference type="Proteomes" id="UP000825729"/>
    </source>
</evidence>
<dbReference type="EMBL" id="JAINDJ010000007">
    <property type="protein sequence ID" value="KAG9441864.1"/>
    <property type="molecule type" value="Genomic_DNA"/>
</dbReference>
<accession>A0AAV7E0S1</accession>
<evidence type="ECO:0000313" key="2">
    <source>
        <dbReference type="EMBL" id="KAG9441864.1"/>
    </source>
</evidence>
<protein>
    <submittedName>
        <fullName evidence="2">Uncharacterized protein</fullName>
    </submittedName>
</protein>
<comment type="caution">
    <text evidence="2">The sequence shown here is derived from an EMBL/GenBank/DDBJ whole genome shotgun (WGS) entry which is preliminary data.</text>
</comment>
<proteinExistence type="predicted"/>
<reference evidence="2 3" key="1">
    <citation type="submission" date="2021-07" db="EMBL/GenBank/DDBJ databases">
        <title>The Aristolochia fimbriata genome: insights into angiosperm evolution, floral development and chemical biosynthesis.</title>
        <authorList>
            <person name="Jiao Y."/>
        </authorList>
    </citation>
    <scope>NUCLEOTIDE SEQUENCE [LARGE SCALE GENOMIC DNA]</scope>
    <source>
        <strain evidence="2">IBCAS-2021</strain>
        <tissue evidence="2">Leaf</tissue>
    </source>
</reference>
<feature type="region of interest" description="Disordered" evidence="1">
    <location>
        <begin position="83"/>
        <end position="104"/>
    </location>
</feature>
<gene>
    <name evidence="2" type="ORF">H6P81_017718</name>
</gene>
<organism evidence="2 3">
    <name type="scientific">Aristolochia fimbriata</name>
    <name type="common">White veined hardy Dutchman's pipe vine</name>
    <dbReference type="NCBI Taxonomy" id="158543"/>
    <lineage>
        <taxon>Eukaryota</taxon>
        <taxon>Viridiplantae</taxon>
        <taxon>Streptophyta</taxon>
        <taxon>Embryophyta</taxon>
        <taxon>Tracheophyta</taxon>
        <taxon>Spermatophyta</taxon>
        <taxon>Magnoliopsida</taxon>
        <taxon>Magnoliidae</taxon>
        <taxon>Piperales</taxon>
        <taxon>Aristolochiaceae</taxon>
        <taxon>Aristolochia</taxon>
    </lineage>
</organism>
<dbReference type="AlphaFoldDB" id="A0AAV7E0S1"/>
<evidence type="ECO:0000256" key="1">
    <source>
        <dbReference type="SAM" id="MobiDB-lite"/>
    </source>
</evidence>
<feature type="region of interest" description="Disordered" evidence="1">
    <location>
        <begin position="19"/>
        <end position="48"/>
    </location>
</feature>
<dbReference type="Proteomes" id="UP000825729">
    <property type="component" value="Unassembled WGS sequence"/>
</dbReference>
<keyword evidence="3" id="KW-1185">Reference proteome</keyword>
<sequence>MAKLERSLSRITTAKRISNSCKREKESKPTPCMASHMKRSNQGGRGSQRWEFRDEIYKRLPLLGGGIENGQTEGRRGAVSTMIAEAGGTPRPRPSLPLSRSYFG</sequence>